<dbReference type="InterPro" id="IPR007263">
    <property type="entry name" value="DCC1-like"/>
</dbReference>
<name>A0A1H7SD02_HALLR</name>
<dbReference type="EMBL" id="FOAD01000007">
    <property type="protein sequence ID" value="SEL70415.1"/>
    <property type="molecule type" value="Genomic_DNA"/>
</dbReference>
<dbReference type="Proteomes" id="UP000183894">
    <property type="component" value="Unassembled WGS sequence"/>
</dbReference>
<dbReference type="GO" id="GO:0015035">
    <property type="term" value="F:protein-disulfide reductase activity"/>
    <property type="evidence" value="ECO:0007669"/>
    <property type="project" value="InterPro"/>
</dbReference>
<reference evidence="1 2" key="1">
    <citation type="submission" date="2016-10" db="EMBL/GenBank/DDBJ databases">
        <authorList>
            <person name="de Groot N.N."/>
        </authorList>
    </citation>
    <scope>NUCLEOTIDE SEQUENCE [LARGE SCALE GENOMIC DNA]</scope>
    <source>
        <strain evidence="1 2">CDM_5</strain>
    </source>
</reference>
<evidence type="ECO:0008006" key="3">
    <source>
        <dbReference type="Google" id="ProtNLM"/>
    </source>
</evidence>
<organism evidence="1 2">
    <name type="scientific">Haloferax larsenii</name>
    <dbReference type="NCBI Taxonomy" id="302484"/>
    <lineage>
        <taxon>Archaea</taxon>
        <taxon>Methanobacteriati</taxon>
        <taxon>Methanobacteriota</taxon>
        <taxon>Stenosarchaea group</taxon>
        <taxon>Halobacteria</taxon>
        <taxon>Halobacteriales</taxon>
        <taxon>Haloferacaceae</taxon>
        <taxon>Haloferax</taxon>
    </lineage>
</organism>
<accession>A0A1H7SD02</accession>
<dbReference type="RefSeq" id="WP_074795276.1">
    <property type="nucleotide sequence ID" value="NZ_FOAD01000007.1"/>
</dbReference>
<evidence type="ECO:0000313" key="2">
    <source>
        <dbReference type="Proteomes" id="UP000183894"/>
    </source>
</evidence>
<dbReference type="OrthoDB" id="220637at2157"/>
<protein>
    <recommendedName>
        <fullName evidence="3">DUF393 domain-containing protein</fullName>
    </recommendedName>
</protein>
<sequence length="141" mass="14955">MNADAVLVYDGECPYCSVAATALKRLDDVEAISWYDDAAQEFLAAQFDEVPFAMVLADRNEGRVYAGGAAAKELADRAGTPGIVGSLVRDNYDTIAKAVGIASGRGRDPDDFHSVYPLKTAAADVFDRLASNAEPHPADLS</sequence>
<dbReference type="Pfam" id="PF04134">
    <property type="entry name" value="DCC1-like"/>
    <property type="match status" value="1"/>
</dbReference>
<evidence type="ECO:0000313" key="1">
    <source>
        <dbReference type="EMBL" id="SEL70415.1"/>
    </source>
</evidence>
<dbReference type="AlphaFoldDB" id="A0A1H7SD02"/>
<proteinExistence type="predicted"/>
<gene>
    <name evidence="1" type="ORF">SAMN04488691_10729</name>
</gene>